<evidence type="ECO:0000256" key="1">
    <source>
        <dbReference type="SAM" id="Coils"/>
    </source>
</evidence>
<comment type="caution">
    <text evidence="2">The sequence shown here is derived from an EMBL/GenBank/DDBJ whole genome shotgun (WGS) entry which is preliminary data.</text>
</comment>
<sequence>MFENVTKEDLLMVLLEMEETVDSDLGLLELRLKLLLCKAYLEDEEFICYFLATMIADRMEKEEDRKKAEECRLVQEQELELARKEAEECRLMPKQELE</sequence>
<dbReference type="Proteomes" id="UP000886998">
    <property type="component" value="Unassembled WGS sequence"/>
</dbReference>
<evidence type="ECO:0000313" key="2">
    <source>
        <dbReference type="EMBL" id="GFY49641.1"/>
    </source>
</evidence>
<protein>
    <submittedName>
        <fullName evidence="2">Uncharacterized protein</fullName>
    </submittedName>
</protein>
<dbReference type="EMBL" id="BMAV01007113">
    <property type="protein sequence ID" value="GFY49641.1"/>
    <property type="molecule type" value="Genomic_DNA"/>
</dbReference>
<keyword evidence="1" id="KW-0175">Coiled coil</keyword>
<organism evidence="2 3">
    <name type="scientific">Trichonephila inaurata madagascariensis</name>
    <dbReference type="NCBI Taxonomy" id="2747483"/>
    <lineage>
        <taxon>Eukaryota</taxon>
        <taxon>Metazoa</taxon>
        <taxon>Ecdysozoa</taxon>
        <taxon>Arthropoda</taxon>
        <taxon>Chelicerata</taxon>
        <taxon>Arachnida</taxon>
        <taxon>Araneae</taxon>
        <taxon>Araneomorphae</taxon>
        <taxon>Entelegynae</taxon>
        <taxon>Araneoidea</taxon>
        <taxon>Nephilidae</taxon>
        <taxon>Trichonephila</taxon>
        <taxon>Trichonephila inaurata</taxon>
    </lineage>
</organism>
<gene>
    <name evidence="2" type="ORF">TNIN_386441</name>
</gene>
<feature type="coiled-coil region" evidence="1">
    <location>
        <begin position="59"/>
        <end position="87"/>
    </location>
</feature>
<accession>A0A8X6XB75</accession>
<evidence type="ECO:0000313" key="3">
    <source>
        <dbReference type="Proteomes" id="UP000886998"/>
    </source>
</evidence>
<proteinExistence type="predicted"/>
<name>A0A8X6XB75_9ARAC</name>
<reference evidence="2" key="1">
    <citation type="submission" date="2020-08" db="EMBL/GenBank/DDBJ databases">
        <title>Multicomponent nature underlies the extraordinary mechanical properties of spider dragline silk.</title>
        <authorList>
            <person name="Kono N."/>
            <person name="Nakamura H."/>
            <person name="Mori M."/>
            <person name="Yoshida Y."/>
            <person name="Ohtoshi R."/>
            <person name="Malay A.D."/>
            <person name="Moran D.A.P."/>
            <person name="Tomita M."/>
            <person name="Numata K."/>
            <person name="Arakawa K."/>
        </authorList>
    </citation>
    <scope>NUCLEOTIDE SEQUENCE</scope>
</reference>
<keyword evidence="3" id="KW-1185">Reference proteome</keyword>
<dbReference type="AlphaFoldDB" id="A0A8X6XB75"/>